<dbReference type="EMBL" id="UFQS01000077">
    <property type="protein sequence ID" value="SSW99030.1"/>
    <property type="molecule type" value="Genomic_DNA"/>
</dbReference>
<evidence type="ECO:0000256" key="2">
    <source>
        <dbReference type="ARBA" id="ARBA00023002"/>
    </source>
</evidence>
<dbReference type="EMBL" id="UFQT01000077">
    <property type="protein sequence ID" value="SSX19412.1"/>
    <property type="molecule type" value="Genomic_DNA"/>
</dbReference>
<dbReference type="PRINTS" id="PR00080">
    <property type="entry name" value="SDRFAMILY"/>
</dbReference>
<organism evidence="4">
    <name type="scientific">Culicoides sonorensis</name>
    <name type="common">Biting midge</name>
    <dbReference type="NCBI Taxonomy" id="179676"/>
    <lineage>
        <taxon>Eukaryota</taxon>
        <taxon>Metazoa</taxon>
        <taxon>Ecdysozoa</taxon>
        <taxon>Arthropoda</taxon>
        <taxon>Hexapoda</taxon>
        <taxon>Insecta</taxon>
        <taxon>Pterygota</taxon>
        <taxon>Neoptera</taxon>
        <taxon>Endopterygota</taxon>
        <taxon>Diptera</taxon>
        <taxon>Nematocera</taxon>
        <taxon>Chironomoidea</taxon>
        <taxon>Ceratopogonidae</taxon>
        <taxon>Ceratopogoninae</taxon>
        <taxon>Culicoides</taxon>
        <taxon>Monoculicoides</taxon>
    </lineage>
</organism>
<keyword evidence="2" id="KW-0560">Oxidoreductase</keyword>
<dbReference type="SUPFAM" id="SSF51735">
    <property type="entry name" value="NAD(P)-binding Rossmann-fold domains"/>
    <property type="match status" value="1"/>
</dbReference>
<dbReference type="GO" id="GO:0005737">
    <property type="term" value="C:cytoplasm"/>
    <property type="evidence" value="ECO:0007669"/>
    <property type="project" value="TreeGrafter"/>
</dbReference>
<name>A0A336KD69_CULSO</name>
<reference evidence="4" key="1">
    <citation type="submission" date="2018-04" db="EMBL/GenBank/DDBJ databases">
        <authorList>
            <person name="Go L.Y."/>
            <person name="Mitchell J.A."/>
        </authorList>
    </citation>
    <scope>NUCLEOTIDE SEQUENCE</scope>
    <source>
        <tissue evidence="4">Whole organism</tissue>
    </source>
</reference>
<dbReference type="PANTHER" id="PTHR44229">
    <property type="entry name" value="15-HYDROXYPROSTAGLANDIN DEHYDROGENASE [NAD(+)]"/>
    <property type="match status" value="1"/>
</dbReference>
<dbReference type="Gene3D" id="3.40.50.720">
    <property type="entry name" value="NAD(P)-binding Rossmann-like Domain"/>
    <property type="match status" value="1"/>
</dbReference>
<accession>A0A336KD69</accession>
<sequence length="263" mass="29110">MNLNEKAVIILGGLGGIGKAICKCLNQNGVKKLAIIDILNEDCAVAIFKFLDISSSELNLIYKKCCVTDKDLLNQHMSEIKSEFGSLDIVINAAGIANEIDPEKLIAVNFHGTVNSSLTAINLMRKDMNKSSNGGTIINIASVAALRPVFFLPIYSGTKHAILGFTRSLIDDAFYNRTGIKFIVICPGATRTPIVGKEHVIDKFLFPEMLDQVKKLSKEMKFQEPEIVAKCILTALEDNENGSVWQCENSRMEKLNIYNYNEF</sequence>
<dbReference type="Pfam" id="PF00106">
    <property type="entry name" value="adh_short"/>
    <property type="match status" value="1"/>
</dbReference>
<dbReference type="VEuPathDB" id="VectorBase:CSON014230"/>
<dbReference type="InterPro" id="IPR002347">
    <property type="entry name" value="SDR_fam"/>
</dbReference>
<evidence type="ECO:0000256" key="3">
    <source>
        <dbReference type="RuleBase" id="RU000363"/>
    </source>
</evidence>
<proteinExistence type="inferred from homology"/>
<evidence type="ECO:0000313" key="5">
    <source>
        <dbReference type="EMBL" id="SSX19412.1"/>
    </source>
</evidence>
<dbReference type="AlphaFoldDB" id="A0A336KD69"/>
<dbReference type="PANTHER" id="PTHR44229:SF8">
    <property type="entry name" value="ALCOHOL DEHYDROGENASE-RELATED"/>
    <property type="match status" value="1"/>
</dbReference>
<evidence type="ECO:0000256" key="1">
    <source>
        <dbReference type="ARBA" id="ARBA00006484"/>
    </source>
</evidence>
<dbReference type="InterPro" id="IPR036291">
    <property type="entry name" value="NAD(P)-bd_dom_sf"/>
</dbReference>
<gene>
    <name evidence="4" type="primary">CSON014230</name>
</gene>
<comment type="similarity">
    <text evidence="1 3">Belongs to the short-chain dehydrogenases/reductases (SDR) family.</text>
</comment>
<dbReference type="GO" id="GO:0016616">
    <property type="term" value="F:oxidoreductase activity, acting on the CH-OH group of donors, NAD or NADP as acceptor"/>
    <property type="evidence" value="ECO:0007669"/>
    <property type="project" value="TreeGrafter"/>
</dbReference>
<protein>
    <submittedName>
        <fullName evidence="4">CSON014230 protein</fullName>
    </submittedName>
</protein>
<dbReference type="PRINTS" id="PR01167">
    <property type="entry name" value="INSADHFAMILY"/>
</dbReference>
<evidence type="ECO:0000313" key="4">
    <source>
        <dbReference type="EMBL" id="SSW99030.1"/>
    </source>
</evidence>
<dbReference type="OMA" id="STWICND"/>
<reference evidence="5" key="2">
    <citation type="submission" date="2018-07" db="EMBL/GenBank/DDBJ databases">
        <authorList>
            <person name="Quirk P.G."/>
            <person name="Krulwich T.A."/>
        </authorList>
    </citation>
    <scope>NUCLEOTIDE SEQUENCE</scope>
</reference>